<proteinExistence type="predicted"/>
<accession>A0A0E0MBA9</accession>
<evidence type="ECO:0000313" key="1">
    <source>
        <dbReference type="EnsemblPlants" id="OPUNC10G18350.1"/>
    </source>
</evidence>
<name>A0A0E0MBA9_ORYPU</name>
<dbReference type="AlphaFoldDB" id="A0A0E0MBA9"/>
<keyword evidence="2" id="KW-1185">Reference proteome</keyword>
<reference evidence="1" key="1">
    <citation type="submission" date="2015-04" db="UniProtKB">
        <authorList>
            <consortium name="EnsemblPlants"/>
        </authorList>
    </citation>
    <scope>IDENTIFICATION</scope>
</reference>
<dbReference type="EnsemblPlants" id="OPUNC10G18350.1">
    <property type="protein sequence ID" value="OPUNC10G18350.1"/>
    <property type="gene ID" value="OPUNC10G18350"/>
</dbReference>
<reference evidence="1" key="2">
    <citation type="submission" date="2018-05" db="EMBL/GenBank/DDBJ databases">
        <title>OpunRS2 (Oryza punctata Reference Sequence Version 2).</title>
        <authorList>
            <person name="Zhang J."/>
            <person name="Kudrna D."/>
            <person name="Lee S."/>
            <person name="Talag J."/>
            <person name="Welchert J."/>
            <person name="Wing R.A."/>
        </authorList>
    </citation>
    <scope>NUCLEOTIDE SEQUENCE [LARGE SCALE GENOMIC DNA]</scope>
</reference>
<organism evidence="1">
    <name type="scientific">Oryza punctata</name>
    <name type="common">Red rice</name>
    <dbReference type="NCBI Taxonomy" id="4537"/>
    <lineage>
        <taxon>Eukaryota</taxon>
        <taxon>Viridiplantae</taxon>
        <taxon>Streptophyta</taxon>
        <taxon>Embryophyta</taxon>
        <taxon>Tracheophyta</taxon>
        <taxon>Spermatophyta</taxon>
        <taxon>Magnoliopsida</taxon>
        <taxon>Liliopsida</taxon>
        <taxon>Poales</taxon>
        <taxon>Poaceae</taxon>
        <taxon>BOP clade</taxon>
        <taxon>Oryzoideae</taxon>
        <taxon>Oryzeae</taxon>
        <taxon>Oryzinae</taxon>
        <taxon>Oryza</taxon>
    </lineage>
</organism>
<evidence type="ECO:0000313" key="2">
    <source>
        <dbReference type="Proteomes" id="UP000026962"/>
    </source>
</evidence>
<dbReference type="Gramene" id="OPUNC10G18350.1">
    <property type="protein sequence ID" value="OPUNC10G18350.1"/>
    <property type="gene ID" value="OPUNC10G18350"/>
</dbReference>
<dbReference type="HOGENOM" id="CLU_1930924_0_0_1"/>
<sequence>MVALECGDDRTKGGGGWQIRADLEATSPASPSVTTLGQGASSFLNRVAPPPSVPRPCTSPCVSPHIGLYRCRCLRDGSVVTTVVVAPAAEGFIGVVASKGFASATAPSPAGGPVFRRCHCYKGIVGRRKMQ</sequence>
<dbReference type="Proteomes" id="UP000026962">
    <property type="component" value="Chromosome 10"/>
</dbReference>
<protein>
    <submittedName>
        <fullName evidence="1">Uncharacterized protein</fullName>
    </submittedName>
</protein>